<evidence type="ECO:0000256" key="1">
    <source>
        <dbReference type="SAM" id="Phobius"/>
    </source>
</evidence>
<proteinExistence type="predicted"/>
<dbReference type="OrthoDB" id="8912589at2759"/>
<accession>A0A6J1WVD9</accession>
<dbReference type="AlphaFoldDB" id="A0A6J1WVD9"/>
<dbReference type="PANTHER" id="PTHR39948">
    <property type="entry name" value="GEO11419P1"/>
    <property type="match status" value="1"/>
</dbReference>
<dbReference type="GeneID" id="113519096"/>
<keyword evidence="1" id="KW-0472">Membrane</keyword>
<dbReference type="KEGG" id="gmw:113519096"/>
<dbReference type="Proteomes" id="UP001652740">
    <property type="component" value="Unplaced"/>
</dbReference>
<feature type="transmembrane region" description="Helical" evidence="1">
    <location>
        <begin position="6"/>
        <end position="32"/>
    </location>
</feature>
<dbReference type="InParanoid" id="A0A6J1WVD9"/>
<evidence type="ECO:0000313" key="2">
    <source>
        <dbReference type="Proteomes" id="UP001652740"/>
    </source>
</evidence>
<evidence type="ECO:0000313" key="3">
    <source>
        <dbReference type="RefSeq" id="XP_026759956.1"/>
    </source>
</evidence>
<protein>
    <submittedName>
        <fullName evidence="3">Uncharacterized protein LOC113519096</fullName>
    </submittedName>
</protein>
<keyword evidence="2" id="KW-1185">Reference proteome</keyword>
<reference evidence="3" key="1">
    <citation type="submission" date="2025-08" db="UniProtKB">
        <authorList>
            <consortium name="RefSeq"/>
        </authorList>
    </citation>
    <scope>IDENTIFICATION</scope>
    <source>
        <tissue evidence="3">Whole larvae</tissue>
    </source>
</reference>
<keyword evidence="1" id="KW-1133">Transmembrane helix</keyword>
<organism evidence="2 3">
    <name type="scientific">Galleria mellonella</name>
    <name type="common">Greater wax moth</name>
    <dbReference type="NCBI Taxonomy" id="7137"/>
    <lineage>
        <taxon>Eukaryota</taxon>
        <taxon>Metazoa</taxon>
        <taxon>Ecdysozoa</taxon>
        <taxon>Arthropoda</taxon>
        <taxon>Hexapoda</taxon>
        <taxon>Insecta</taxon>
        <taxon>Pterygota</taxon>
        <taxon>Neoptera</taxon>
        <taxon>Endopterygota</taxon>
        <taxon>Lepidoptera</taxon>
        <taxon>Glossata</taxon>
        <taxon>Ditrysia</taxon>
        <taxon>Pyraloidea</taxon>
        <taxon>Pyralidae</taxon>
        <taxon>Galleriinae</taxon>
        <taxon>Galleria</taxon>
    </lineage>
</organism>
<name>A0A6J1WVD9_GALME</name>
<keyword evidence="1" id="KW-0812">Transmembrane</keyword>
<dbReference type="FunCoup" id="A0A6J1WVD9">
    <property type="interactions" value="4"/>
</dbReference>
<dbReference type="PANTHER" id="PTHR39948:SF1">
    <property type="entry name" value="GEO11419P1"/>
    <property type="match status" value="1"/>
</dbReference>
<gene>
    <name evidence="3" type="primary">LOC113519096</name>
</gene>
<dbReference type="RefSeq" id="XP_026759956.1">
    <property type="nucleotide sequence ID" value="XM_026904155.3"/>
</dbReference>
<sequence>MGNVVFSILWLIILIFVGFWIAGIAAGFYILIIPFTVCIEALTGLTDFLLLVVQFPRYCAQAMMEGKGFN</sequence>